<organism evidence="1 2">
    <name type="scientific">Triticum urartu</name>
    <name type="common">Red wild einkorn</name>
    <name type="synonym">Crithodium urartu</name>
    <dbReference type="NCBI Taxonomy" id="4572"/>
    <lineage>
        <taxon>Eukaryota</taxon>
        <taxon>Viridiplantae</taxon>
        <taxon>Streptophyta</taxon>
        <taxon>Embryophyta</taxon>
        <taxon>Tracheophyta</taxon>
        <taxon>Spermatophyta</taxon>
        <taxon>Magnoliopsida</taxon>
        <taxon>Liliopsida</taxon>
        <taxon>Poales</taxon>
        <taxon>Poaceae</taxon>
        <taxon>BOP clade</taxon>
        <taxon>Pooideae</taxon>
        <taxon>Triticodae</taxon>
        <taxon>Triticeae</taxon>
        <taxon>Triticinae</taxon>
        <taxon>Triticum</taxon>
    </lineage>
</organism>
<name>A0A8R7UJD8_TRIUA</name>
<dbReference type="Gramene" id="TuG1812G0500002928.01.T01">
    <property type="protein sequence ID" value="TuG1812G0500002928.01.T01.cds250544"/>
    <property type="gene ID" value="TuG1812G0500002928.01"/>
</dbReference>
<dbReference type="AlphaFoldDB" id="A0A8R7UJD8"/>
<dbReference type="EnsemblPlants" id="TuG1812G0500002928.01.T01">
    <property type="protein sequence ID" value="TuG1812G0500002928.01.T01.cds250544"/>
    <property type="gene ID" value="TuG1812G0500002928.01"/>
</dbReference>
<reference evidence="2" key="1">
    <citation type="journal article" date="2013" name="Nature">
        <title>Draft genome of the wheat A-genome progenitor Triticum urartu.</title>
        <authorList>
            <person name="Ling H.Q."/>
            <person name="Zhao S."/>
            <person name="Liu D."/>
            <person name="Wang J."/>
            <person name="Sun H."/>
            <person name="Zhang C."/>
            <person name="Fan H."/>
            <person name="Li D."/>
            <person name="Dong L."/>
            <person name="Tao Y."/>
            <person name="Gao C."/>
            <person name="Wu H."/>
            <person name="Li Y."/>
            <person name="Cui Y."/>
            <person name="Guo X."/>
            <person name="Zheng S."/>
            <person name="Wang B."/>
            <person name="Yu K."/>
            <person name="Liang Q."/>
            <person name="Yang W."/>
            <person name="Lou X."/>
            <person name="Chen J."/>
            <person name="Feng M."/>
            <person name="Jian J."/>
            <person name="Zhang X."/>
            <person name="Luo G."/>
            <person name="Jiang Y."/>
            <person name="Liu J."/>
            <person name="Wang Z."/>
            <person name="Sha Y."/>
            <person name="Zhang B."/>
            <person name="Wu H."/>
            <person name="Tang D."/>
            <person name="Shen Q."/>
            <person name="Xue P."/>
            <person name="Zou S."/>
            <person name="Wang X."/>
            <person name="Liu X."/>
            <person name="Wang F."/>
            <person name="Yang Y."/>
            <person name="An X."/>
            <person name="Dong Z."/>
            <person name="Zhang K."/>
            <person name="Zhang X."/>
            <person name="Luo M.C."/>
            <person name="Dvorak J."/>
            <person name="Tong Y."/>
            <person name="Wang J."/>
            <person name="Yang H."/>
            <person name="Li Z."/>
            <person name="Wang D."/>
            <person name="Zhang A."/>
            <person name="Wang J."/>
        </authorList>
    </citation>
    <scope>NUCLEOTIDE SEQUENCE</scope>
    <source>
        <strain evidence="2">cv. G1812</strain>
    </source>
</reference>
<reference evidence="1" key="2">
    <citation type="submission" date="2018-03" db="EMBL/GenBank/DDBJ databases">
        <title>The Triticum urartu genome reveals the dynamic nature of wheat genome evolution.</title>
        <authorList>
            <person name="Ling H."/>
            <person name="Ma B."/>
            <person name="Shi X."/>
            <person name="Liu H."/>
            <person name="Dong L."/>
            <person name="Sun H."/>
            <person name="Cao Y."/>
            <person name="Gao Q."/>
            <person name="Zheng S."/>
            <person name="Li Y."/>
            <person name="Yu Y."/>
            <person name="Du H."/>
            <person name="Qi M."/>
            <person name="Li Y."/>
            <person name="Yu H."/>
            <person name="Cui Y."/>
            <person name="Wang N."/>
            <person name="Chen C."/>
            <person name="Wu H."/>
            <person name="Zhao Y."/>
            <person name="Zhang J."/>
            <person name="Li Y."/>
            <person name="Zhou W."/>
            <person name="Zhang B."/>
            <person name="Hu W."/>
            <person name="Eijk M."/>
            <person name="Tang J."/>
            <person name="Witsenboer H."/>
            <person name="Zhao S."/>
            <person name="Li Z."/>
            <person name="Zhang A."/>
            <person name="Wang D."/>
            <person name="Liang C."/>
        </authorList>
    </citation>
    <scope>NUCLEOTIDE SEQUENCE [LARGE SCALE GENOMIC DNA]</scope>
    <source>
        <strain evidence="1">cv. G1812</strain>
    </source>
</reference>
<dbReference type="Proteomes" id="UP000015106">
    <property type="component" value="Chromosome 5"/>
</dbReference>
<evidence type="ECO:0000313" key="1">
    <source>
        <dbReference type="EnsemblPlants" id="TuG1812G0500002928.01.T01.cds250544"/>
    </source>
</evidence>
<reference evidence="1" key="3">
    <citation type="submission" date="2022-06" db="UniProtKB">
        <authorList>
            <consortium name="EnsemblPlants"/>
        </authorList>
    </citation>
    <scope>IDENTIFICATION</scope>
</reference>
<keyword evidence="2" id="KW-1185">Reference proteome</keyword>
<accession>A0A8R7UJD8</accession>
<protein>
    <submittedName>
        <fullName evidence="1">Uncharacterized protein</fullName>
    </submittedName>
</protein>
<evidence type="ECO:0000313" key="2">
    <source>
        <dbReference type="Proteomes" id="UP000015106"/>
    </source>
</evidence>
<proteinExistence type="predicted"/>
<sequence>MPCCWQSRSRGREGALWALVVGGRGREVEVAVGAVGGAVLEVDAGGELVEAAGVDAEAEDEADGDEHEDYEHADAARLARAAAHLADLGRRLRLLAPLRGRGRKRRGAFAGAVGVG</sequence>